<dbReference type="PANTHER" id="PTHR43244:SF1">
    <property type="entry name" value="5,10-METHYLENETETRAHYDROMETHANOPTERIN REDUCTASE"/>
    <property type="match status" value="1"/>
</dbReference>
<keyword evidence="4" id="KW-1185">Reference proteome</keyword>
<dbReference type="InterPro" id="IPR022378">
    <property type="entry name" value="F420_OxRdatse_MSMEG2249_pred"/>
</dbReference>
<dbReference type="RefSeq" id="WP_074472632.1">
    <property type="nucleotide sequence ID" value="NZ_FMCT01000001.1"/>
</dbReference>
<proteinExistence type="predicted"/>
<dbReference type="Proteomes" id="UP000183585">
    <property type="component" value="Unassembled WGS sequence"/>
</dbReference>
<organism evidence="3 4">
    <name type="scientific">Micromonospora carbonacea</name>
    <dbReference type="NCBI Taxonomy" id="47853"/>
    <lineage>
        <taxon>Bacteria</taxon>
        <taxon>Bacillati</taxon>
        <taxon>Actinomycetota</taxon>
        <taxon>Actinomycetes</taxon>
        <taxon>Micromonosporales</taxon>
        <taxon>Micromonosporaceae</taxon>
        <taxon>Micromonospora</taxon>
    </lineage>
</organism>
<evidence type="ECO:0000259" key="2">
    <source>
        <dbReference type="Pfam" id="PF00296"/>
    </source>
</evidence>
<dbReference type="SUPFAM" id="SSF51679">
    <property type="entry name" value="Bacterial luciferase-like"/>
    <property type="match status" value="1"/>
</dbReference>
<dbReference type="AlphaFoldDB" id="A0A1C4UN41"/>
<reference evidence="4" key="1">
    <citation type="submission" date="2016-06" db="EMBL/GenBank/DDBJ databases">
        <authorList>
            <person name="Varghese N."/>
            <person name="Submissions Spin"/>
        </authorList>
    </citation>
    <scope>NUCLEOTIDE SEQUENCE [LARGE SCALE GENOMIC DNA]</scope>
    <source>
        <strain evidence="4">DSM 43168</strain>
    </source>
</reference>
<protein>
    <submittedName>
        <fullName evidence="3">Probable F420-dependent oxidoreductase, MSMEG_2249 family</fullName>
    </submittedName>
</protein>
<evidence type="ECO:0000256" key="1">
    <source>
        <dbReference type="ARBA" id="ARBA00023002"/>
    </source>
</evidence>
<evidence type="ECO:0000313" key="3">
    <source>
        <dbReference type="EMBL" id="SCE73143.1"/>
    </source>
</evidence>
<sequence>MSDTPSTPATLPLGAYILSGRVPDARAGIAQAQAGEALGLSTLWISEKFGTKDLGALAGALAACTTRPGIAAGVVPFQTRHPLQLASLATTLQSLTAGRFLLGLGRGGGWLSGLGVPPTATARMVVDTVTMLRRLWDGEEVTYHGPVGDFPRLQLRELPTTPPPRVVLAGIGEQSLRLAGEHFDGVLLPAFTTPQAVARTAARVRQTAATCGRSPNAVRVYATVLTATDPTPEARDVIAGRAATYLQAPVGGERLVRTNGWDLDALRRLRGHPHIARLGDTYADAVLDPLDLAEAADLIPATWLDESTATGSPHACAARLQDYLDAGADELVLHGTTPDRLAPVIHAFSALRPPSRPQPAAADTQDRLR</sequence>
<name>A0A1C4UN41_9ACTN</name>
<dbReference type="Pfam" id="PF00296">
    <property type="entry name" value="Bac_luciferase"/>
    <property type="match status" value="1"/>
</dbReference>
<dbReference type="GO" id="GO:0016705">
    <property type="term" value="F:oxidoreductase activity, acting on paired donors, with incorporation or reduction of molecular oxygen"/>
    <property type="evidence" value="ECO:0007669"/>
    <property type="project" value="InterPro"/>
</dbReference>
<feature type="domain" description="Luciferase-like" evidence="2">
    <location>
        <begin position="23"/>
        <end position="330"/>
    </location>
</feature>
<dbReference type="InterPro" id="IPR036661">
    <property type="entry name" value="Luciferase-like_sf"/>
</dbReference>
<dbReference type="PANTHER" id="PTHR43244">
    <property type="match status" value="1"/>
</dbReference>
<dbReference type="Gene3D" id="3.20.20.30">
    <property type="entry name" value="Luciferase-like domain"/>
    <property type="match status" value="1"/>
</dbReference>
<dbReference type="InterPro" id="IPR050564">
    <property type="entry name" value="F420-G6PD/mer"/>
</dbReference>
<accession>A0A1C4UN41</accession>
<dbReference type="NCBIfam" id="TIGR03857">
    <property type="entry name" value="F420_MSMEG_2249"/>
    <property type="match status" value="1"/>
</dbReference>
<gene>
    <name evidence="3" type="ORF">GA0070563_101639</name>
</gene>
<dbReference type="EMBL" id="FMCT01000001">
    <property type="protein sequence ID" value="SCE73143.1"/>
    <property type="molecule type" value="Genomic_DNA"/>
</dbReference>
<evidence type="ECO:0000313" key="4">
    <source>
        <dbReference type="Proteomes" id="UP000183585"/>
    </source>
</evidence>
<dbReference type="InterPro" id="IPR011251">
    <property type="entry name" value="Luciferase-like_dom"/>
</dbReference>
<keyword evidence="1" id="KW-0560">Oxidoreductase</keyword>